<evidence type="ECO:0000313" key="4">
    <source>
        <dbReference type="Proteomes" id="UP000260773"/>
    </source>
</evidence>
<dbReference type="Proteomes" id="UP000260773">
    <property type="component" value="Unassembled WGS sequence"/>
</dbReference>
<gene>
    <name evidence="3" type="ORF">DW070_13365</name>
</gene>
<dbReference type="AlphaFoldDB" id="A0A3E2THV2"/>
<dbReference type="InterPro" id="IPR000836">
    <property type="entry name" value="PRTase_dom"/>
</dbReference>
<organism evidence="3 4">
    <name type="scientific">Coprococcus catus</name>
    <dbReference type="NCBI Taxonomy" id="116085"/>
    <lineage>
        <taxon>Bacteria</taxon>
        <taxon>Bacillati</taxon>
        <taxon>Bacillota</taxon>
        <taxon>Clostridia</taxon>
        <taxon>Lachnospirales</taxon>
        <taxon>Lachnospiraceae</taxon>
        <taxon>Coprococcus</taxon>
    </lineage>
</organism>
<dbReference type="SUPFAM" id="SSF53271">
    <property type="entry name" value="PRTase-like"/>
    <property type="match status" value="1"/>
</dbReference>
<dbReference type="EMBL" id="QVEP01000041">
    <property type="protein sequence ID" value="RGB76129.1"/>
    <property type="molecule type" value="Genomic_DNA"/>
</dbReference>
<dbReference type="InterPro" id="IPR029057">
    <property type="entry name" value="PRTase-like"/>
</dbReference>
<dbReference type="Pfam" id="PF18912">
    <property type="entry name" value="DZR_2"/>
    <property type="match status" value="1"/>
</dbReference>
<comment type="similarity">
    <text evidence="1">Belongs to the ComF/GntX family.</text>
</comment>
<dbReference type="InterPro" id="IPR051910">
    <property type="entry name" value="ComF/GntX_DNA_util-trans"/>
</dbReference>
<comment type="caution">
    <text evidence="3">The sequence shown here is derived from an EMBL/GenBank/DDBJ whole genome shotgun (WGS) entry which is preliminary data.</text>
</comment>
<dbReference type="CDD" id="cd06223">
    <property type="entry name" value="PRTases_typeI"/>
    <property type="match status" value="1"/>
</dbReference>
<dbReference type="PANTHER" id="PTHR47505:SF1">
    <property type="entry name" value="DNA UTILIZATION PROTEIN YHGH"/>
    <property type="match status" value="1"/>
</dbReference>
<accession>A0A3E2THV2</accession>
<name>A0A3E2THV2_9FIRM</name>
<feature type="domain" description="Double zinc ribbon" evidence="2">
    <location>
        <begin position="8"/>
        <end position="67"/>
    </location>
</feature>
<protein>
    <submittedName>
        <fullName evidence="3">ComF family protein</fullName>
    </submittedName>
</protein>
<evidence type="ECO:0000259" key="2">
    <source>
        <dbReference type="Pfam" id="PF18912"/>
    </source>
</evidence>
<dbReference type="Gene3D" id="3.40.50.2020">
    <property type="match status" value="1"/>
</dbReference>
<sequence>MNWKEWTALLYPPECPVCQKLLSDTEDRRRHIHGDCYRKLRRIVEPMCKRCGKPLLSAQQEYCYDCQRRPSACEEGHSLWMYDAVSSESIFAYKYDGKRAYADFYSQAVLHFYRDWIESLHVQQLIPVPLSRRKQRQRGFNQAALLAEKIAEGLSLPVNTRGLRRIHSTAPQKKLGKYERGENLKHAFVADARYLQGVRRVLLIDDIYTTGSTVNYCAGALKQAGIEKVWFLTLCTGGVF</sequence>
<evidence type="ECO:0000313" key="3">
    <source>
        <dbReference type="EMBL" id="RGB76129.1"/>
    </source>
</evidence>
<dbReference type="InterPro" id="IPR044005">
    <property type="entry name" value="DZR_2"/>
</dbReference>
<evidence type="ECO:0000256" key="1">
    <source>
        <dbReference type="ARBA" id="ARBA00008007"/>
    </source>
</evidence>
<dbReference type="PANTHER" id="PTHR47505">
    <property type="entry name" value="DNA UTILIZATION PROTEIN YHGH"/>
    <property type="match status" value="1"/>
</dbReference>
<proteinExistence type="inferred from homology"/>
<reference evidence="3 4" key="1">
    <citation type="submission" date="2018-08" db="EMBL/GenBank/DDBJ databases">
        <title>A genome reference for cultivated species of the human gut microbiota.</title>
        <authorList>
            <person name="Zou Y."/>
            <person name="Xue W."/>
            <person name="Luo G."/>
        </authorList>
    </citation>
    <scope>NUCLEOTIDE SEQUENCE [LARGE SCALE GENOMIC DNA]</scope>
    <source>
        <strain evidence="3 4">AF45-17</strain>
    </source>
</reference>